<organism evidence="2 3">
    <name type="scientific">Streptomyces siamensis</name>
    <dbReference type="NCBI Taxonomy" id="1274986"/>
    <lineage>
        <taxon>Bacteria</taxon>
        <taxon>Bacillati</taxon>
        <taxon>Actinomycetota</taxon>
        <taxon>Actinomycetes</taxon>
        <taxon>Kitasatosporales</taxon>
        <taxon>Streptomycetaceae</taxon>
        <taxon>Streptomyces</taxon>
    </lineage>
</organism>
<dbReference type="EMBL" id="BAABKB010000045">
    <property type="protein sequence ID" value="GAA5036103.1"/>
    <property type="molecule type" value="Genomic_DNA"/>
</dbReference>
<name>A0ABP9JNL6_9ACTN</name>
<sequence>MRNPLEDGFGQARAVADAVLFEGYVLYPYRASSAKNQLRWQFGVLVPPAWAATGGEHAVQRTEVLLEPRAGDRLHAELRFLHVRRRTVERLGSDGRYTEVAELELPDRVLVPWDEGHEERVLIHAPFDELTEPQAAARVVKFDLPPATEREPVTDSEGRTVGRLVRHRERLSGELRPLVEELPGPYRVLRLTVAVHNTTDADVADRTEALAHSMIGTHLLLGVPGGRFLSMTDPPEWARPAVAECHNDHTWPVLAGPPGAEEIMLSSPIILEDHPALADESPGPLYDATEIDEILSLRTAALTEREKREARGTDARAAEVVDLVDSMPQAVQERLHGAIRGLREVTGEPGPEGFAPAGPVPARAGPGLAAAGASSGAADPYPAPAEPGFSPAATGPTLPDGPGHPWWDPAQDPAAEEEAPAAVVVDGRTVRPGSRVLLTPGARRSDAQDEFLFGRRATVEAVVGDLDGETHLAVVVDDDPGTDLRRAQGRFLYFRPDEVAPLEEEAP</sequence>
<proteinExistence type="predicted"/>
<gene>
    <name evidence="2" type="ORF">GCM10023335_82670</name>
</gene>
<protein>
    <submittedName>
        <fullName evidence="2">Uncharacterized protein</fullName>
    </submittedName>
</protein>
<evidence type="ECO:0000256" key="1">
    <source>
        <dbReference type="SAM" id="MobiDB-lite"/>
    </source>
</evidence>
<evidence type="ECO:0000313" key="3">
    <source>
        <dbReference type="Proteomes" id="UP001501759"/>
    </source>
</evidence>
<evidence type="ECO:0000313" key="2">
    <source>
        <dbReference type="EMBL" id="GAA5036103.1"/>
    </source>
</evidence>
<keyword evidence="3" id="KW-1185">Reference proteome</keyword>
<comment type="caution">
    <text evidence="2">The sequence shown here is derived from an EMBL/GenBank/DDBJ whole genome shotgun (WGS) entry which is preliminary data.</text>
</comment>
<reference evidence="3" key="1">
    <citation type="journal article" date="2019" name="Int. J. Syst. Evol. Microbiol.">
        <title>The Global Catalogue of Microorganisms (GCM) 10K type strain sequencing project: providing services to taxonomists for standard genome sequencing and annotation.</title>
        <authorList>
            <consortium name="The Broad Institute Genomics Platform"/>
            <consortium name="The Broad Institute Genome Sequencing Center for Infectious Disease"/>
            <person name="Wu L."/>
            <person name="Ma J."/>
        </authorList>
    </citation>
    <scope>NUCLEOTIDE SEQUENCE [LARGE SCALE GENOMIC DNA]</scope>
    <source>
        <strain evidence="3">JCM 18409</strain>
    </source>
</reference>
<dbReference type="Proteomes" id="UP001501759">
    <property type="component" value="Unassembled WGS sequence"/>
</dbReference>
<feature type="region of interest" description="Disordered" evidence="1">
    <location>
        <begin position="344"/>
        <end position="418"/>
    </location>
</feature>
<dbReference type="RefSeq" id="WP_345658067.1">
    <property type="nucleotide sequence ID" value="NZ_BAABKB010000045.1"/>
</dbReference>
<accession>A0ABP9JNL6</accession>
<feature type="compositionally biased region" description="Low complexity" evidence="1">
    <location>
        <begin position="347"/>
        <end position="380"/>
    </location>
</feature>